<accession>A0AAW2PM41</accession>
<feature type="region of interest" description="Disordered" evidence="1">
    <location>
        <begin position="1"/>
        <end position="275"/>
    </location>
</feature>
<dbReference type="Pfam" id="PF01190">
    <property type="entry name" value="Pollen_Ole_e_1"/>
    <property type="match status" value="1"/>
</dbReference>
<organism evidence="3">
    <name type="scientific">Sesamum calycinum</name>
    <dbReference type="NCBI Taxonomy" id="2727403"/>
    <lineage>
        <taxon>Eukaryota</taxon>
        <taxon>Viridiplantae</taxon>
        <taxon>Streptophyta</taxon>
        <taxon>Embryophyta</taxon>
        <taxon>Tracheophyta</taxon>
        <taxon>Spermatophyta</taxon>
        <taxon>Magnoliopsida</taxon>
        <taxon>eudicotyledons</taxon>
        <taxon>Gunneridae</taxon>
        <taxon>Pentapetalae</taxon>
        <taxon>asterids</taxon>
        <taxon>lamiids</taxon>
        <taxon>Lamiales</taxon>
        <taxon>Pedaliaceae</taxon>
        <taxon>Sesamum</taxon>
    </lineage>
</organism>
<keyword evidence="2" id="KW-0812">Transmembrane</keyword>
<keyword evidence="3" id="KW-0396">Initiation factor</keyword>
<gene>
    <name evidence="3" type="ORF">Scaly_1346800</name>
</gene>
<feature type="compositionally biased region" description="Pro residues" evidence="1">
    <location>
        <begin position="600"/>
        <end position="621"/>
    </location>
</feature>
<evidence type="ECO:0000256" key="2">
    <source>
        <dbReference type="SAM" id="Phobius"/>
    </source>
</evidence>
<reference evidence="3" key="1">
    <citation type="submission" date="2020-06" db="EMBL/GenBank/DDBJ databases">
        <authorList>
            <person name="Li T."/>
            <person name="Hu X."/>
            <person name="Zhang T."/>
            <person name="Song X."/>
            <person name="Zhang H."/>
            <person name="Dai N."/>
            <person name="Sheng W."/>
            <person name="Hou X."/>
            <person name="Wei L."/>
        </authorList>
    </citation>
    <scope>NUCLEOTIDE SEQUENCE</scope>
    <source>
        <strain evidence="3">KEN8</strain>
        <tissue evidence="3">Leaf</tissue>
    </source>
</reference>
<comment type="caution">
    <text evidence="3">The sequence shown here is derived from an EMBL/GenBank/DDBJ whole genome shotgun (WGS) entry which is preliminary data.</text>
</comment>
<evidence type="ECO:0000256" key="1">
    <source>
        <dbReference type="SAM" id="MobiDB-lite"/>
    </source>
</evidence>
<dbReference type="PANTHER" id="PTHR32091:SF17">
    <property type="entry name" value="EUKARYOTIC TRANSLATION INITIATION FACTOR 4B3"/>
    <property type="match status" value="1"/>
</dbReference>
<dbReference type="PANTHER" id="PTHR32091">
    <property type="entry name" value="EUKARYOTIC TRANSLATION INITIATION FACTOR 4B"/>
    <property type="match status" value="1"/>
</dbReference>
<reference evidence="3" key="2">
    <citation type="journal article" date="2024" name="Plant">
        <title>Genomic evolution and insights into agronomic trait innovations of Sesamum species.</title>
        <authorList>
            <person name="Miao H."/>
            <person name="Wang L."/>
            <person name="Qu L."/>
            <person name="Liu H."/>
            <person name="Sun Y."/>
            <person name="Le M."/>
            <person name="Wang Q."/>
            <person name="Wei S."/>
            <person name="Zheng Y."/>
            <person name="Lin W."/>
            <person name="Duan Y."/>
            <person name="Cao H."/>
            <person name="Xiong S."/>
            <person name="Wang X."/>
            <person name="Wei L."/>
            <person name="Li C."/>
            <person name="Ma Q."/>
            <person name="Ju M."/>
            <person name="Zhao R."/>
            <person name="Li G."/>
            <person name="Mu C."/>
            <person name="Tian Q."/>
            <person name="Mei H."/>
            <person name="Zhang T."/>
            <person name="Gao T."/>
            <person name="Zhang H."/>
        </authorList>
    </citation>
    <scope>NUCLEOTIDE SEQUENCE</scope>
    <source>
        <strain evidence="3">KEN8</strain>
    </source>
</reference>
<name>A0AAW2PM41_9LAMI</name>
<sequence>MAATVSAWAKPGAWALDSEENETELLQQQKEDADAANGHSNGAETTEFPSLAAAAAKKTKKKKAQTLSLQEFTTYGAAKPSAAQPKGLTPDELLVLPTGPRQRSAEELDRNKLGGGFRSYGGGMRDEQPRRQGSFNRESNREFVPSRADETDDWGAGKKSSINNGFERRDRGERGDSSNWVKRKEEEGRRIGGAFDSLRERRGGLESNGADFESWGRKKRGWSVSGRPRLNLQPRTLPVVEGQKSDSASVVKPKGSNPFGEARPREDVLKEKGQDWKEIEEKLESTKIREVVSAGPSDAPKRSFWSGNGRDRSRLEDKTERAWRKQESADLRPQSSGESENEPAESTENGHAEEAKEGDVSGSRVFLPSVLVLVLVFVTNIIPVHIVEQFWTPRVLLFLVTAACVPRNEQAFSKKLQNSNGPSQELDTGFATYSCLGSFSSAHSFSEFMDWSKKLFFTAFLIVAAAIDGAHGDAMVTGTVFCDQCKDGQISLFDYPSYGVKVTMACPGSDGQFTTWGEETTNWVGNYAMRFEGTPNLSGCYTQVSGTGQGSNGCGAVAGPPKYVRLMFDMFDTEMYTVDPLLAQPAQPMSFCPKAATPNPVAPSNPPPVMPPPSPQQPTLPPVPRLPPMPPVPFLEASACPYQKWMMPEYRCYWKVVTPDTKVAVVFGLIAAHKYGTDMTLGQSMSGRGDPYRTLLREGTTALLNSYNSIQFPYHPLGVIQHMNWALMGSTRHVLHTALSFMRANSGTVTNATCRFTTCK</sequence>
<proteinExistence type="predicted"/>
<dbReference type="EMBL" id="JACGWM010000008">
    <property type="protein sequence ID" value="KAL0356611.1"/>
    <property type="molecule type" value="Genomic_DNA"/>
</dbReference>
<dbReference type="GO" id="GO:0003729">
    <property type="term" value="F:mRNA binding"/>
    <property type="evidence" value="ECO:0007669"/>
    <property type="project" value="TreeGrafter"/>
</dbReference>
<dbReference type="InterPro" id="IPR010433">
    <property type="entry name" value="EIF-4B_pln"/>
</dbReference>
<dbReference type="Pfam" id="PF06273">
    <property type="entry name" value="eIF-4B"/>
    <property type="match status" value="1"/>
</dbReference>
<feature type="transmembrane region" description="Helical" evidence="2">
    <location>
        <begin position="365"/>
        <end position="387"/>
    </location>
</feature>
<dbReference type="AlphaFoldDB" id="A0AAW2PM41"/>
<feature type="compositionally biased region" description="Basic and acidic residues" evidence="1">
    <location>
        <begin position="309"/>
        <end position="330"/>
    </location>
</feature>
<keyword evidence="2" id="KW-0472">Membrane</keyword>
<evidence type="ECO:0000313" key="3">
    <source>
        <dbReference type="EMBL" id="KAL0356611.1"/>
    </source>
</evidence>
<keyword evidence="2" id="KW-1133">Transmembrane helix</keyword>
<feature type="region of interest" description="Disordered" evidence="1">
    <location>
        <begin position="290"/>
        <end position="358"/>
    </location>
</feature>
<feature type="compositionally biased region" description="Basic and acidic residues" evidence="1">
    <location>
        <begin position="103"/>
        <end position="112"/>
    </location>
</feature>
<feature type="compositionally biased region" description="Basic and acidic residues" evidence="1">
    <location>
        <begin position="348"/>
        <end position="358"/>
    </location>
</feature>
<dbReference type="GO" id="GO:0003743">
    <property type="term" value="F:translation initiation factor activity"/>
    <property type="evidence" value="ECO:0007669"/>
    <property type="project" value="UniProtKB-KW"/>
</dbReference>
<feature type="region of interest" description="Disordered" evidence="1">
    <location>
        <begin position="593"/>
        <end position="621"/>
    </location>
</feature>
<keyword evidence="3" id="KW-0648">Protein biosynthesis</keyword>
<protein>
    <submittedName>
        <fullName evidence="3">Eukaryotic translation initiation factor 4B3</fullName>
    </submittedName>
</protein>
<feature type="compositionally biased region" description="Basic and acidic residues" evidence="1">
    <location>
        <begin position="166"/>
        <end position="190"/>
    </location>
</feature>
<feature type="compositionally biased region" description="Gly residues" evidence="1">
    <location>
        <begin position="113"/>
        <end position="123"/>
    </location>
</feature>
<feature type="compositionally biased region" description="Polar residues" evidence="1">
    <location>
        <begin position="38"/>
        <end position="48"/>
    </location>
</feature>
<feature type="compositionally biased region" description="Basic and acidic residues" evidence="1">
    <location>
        <begin position="262"/>
        <end position="275"/>
    </location>
</feature>